<protein>
    <submittedName>
        <fullName evidence="10">Prospero homeobox protein 1-like</fullName>
    </submittedName>
</protein>
<dbReference type="InterPro" id="IPR039350">
    <property type="entry name" value="Prospero_homeodomain"/>
</dbReference>
<feature type="compositionally biased region" description="Low complexity" evidence="7">
    <location>
        <begin position="333"/>
        <end position="347"/>
    </location>
</feature>
<accession>A0A3Q2ZNT1</accession>
<feature type="region of interest" description="Disordered" evidence="7">
    <location>
        <begin position="185"/>
        <end position="206"/>
    </location>
</feature>
<feature type="compositionally biased region" description="Pro residues" evidence="7">
    <location>
        <begin position="485"/>
        <end position="497"/>
    </location>
</feature>
<keyword evidence="11" id="KW-1185">Reference proteome</keyword>
<dbReference type="AlphaFoldDB" id="A0A3Q2ZNT1"/>
<dbReference type="GO" id="GO:0000981">
    <property type="term" value="F:DNA-binding transcription factor activity, RNA polymerase II-specific"/>
    <property type="evidence" value="ECO:0007669"/>
    <property type="project" value="TreeGrafter"/>
</dbReference>
<keyword evidence="6" id="KW-0539">Nucleus</keyword>
<dbReference type="Proteomes" id="UP000264800">
    <property type="component" value="Unplaced"/>
</dbReference>
<keyword evidence="5" id="KW-0804">Transcription</keyword>
<proteinExistence type="predicted"/>
<dbReference type="STRING" id="37003.ENSKMAP00000005433"/>
<feature type="compositionally biased region" description="Basic and acidic residues" evidence="7">
    <location>
        <begin position="367"/>
        <end position="384"/>
    </location>
</feature>
<name>A0A3Q2ZNT1_KRYMA</name>
<keyword evidence="8" id="KW-0812">Transmembrane</keyword>
<feature type="transmembrane region" description="Helical" evidence="8">
    <location>
        <begin position="595"/>
        <end position="623"/>
    </location>
</feature>
<keyword evidence="3" id="KW-0238">DNA-binding</keyword>
<keyword evidence="8" id="KW-0472">Membrane</keyword>
<dbReference type="OMA" id="DVGMMEE"/>
<dbReference type="Gene3D" id="1.10.10.500">
    <property type="entry name" value="Homeo-prospero domain"/>
    <property type="match status" value="1"/>
</dbReference>
<dbReference type="InterPro" id="IPR023082">
    <property type="entry name" value="Homeo_prospero_dom"/>
</dbReference>
<feature type="region of interest" description="Disordered" evidence="7">
    <location>
        <begin position="553"/>
        <end position="574"/>
    </location>
</feature>
<keyword evidence="4" id="KW-0371">Homeobox</keyword>
<evidence type="ECO:0000313" key="11">
    <source>
        <dbReference type="Proteomes" id="UP000264800"/>
    </source>
</evidence>
<reference evidence="10" key="1">
    <citation type="submission" date="2025-08" db="UniProtKB">
        <authorList>
            <consortium name="Ensembl"/>
        </authorList>
    </citation>
    <scope>IDENTIFICATION</scope>
</reference>
<feature type="compositionally biased region" description="Low complexity" evidence="7">
    <location>
        <begin position="429"/>
        <end position="443"/>
    </location>
</feature>
<feature type="compositionally biased region" description="Pro residues" evidence="7">
    <location>
        <begin position="445"/>
        <end position="457"/>
    </location>
</feature>
<evidence type="ECO:0000313" key="10">
    <source>
        <dbReference type="Ensembl" id="ENSKMAP00000005433.1"/>
    </source>
</evidence>
<feature type="domain" description="Prospero" evidence="9">
    <location>
        <begin position="631"/>
        <end position="685"/>
    </location>
</feature>
<feature type="compositionally biased region" description="Low complexity" evidence="7">
    <location>
        <begin position="468"/>
        <end position="484"/>
    </location>
</feature>
<evidence type="ECO:0000256" key="6">
    <source>
        <dbReference type="ARBA" id="ARBA00023242"/>
    </source>
</evidence>
<evidence type="ECO:0000256" key="4">
    <source>
        <dbReference type="ARBA" id="ARBA00023155"/>
    </source>
</evidence>
<dbReference type="GeneTree" id="ENSGT00970000196969"/>
<feature type="compositionally biased region" description="Basic and acidic residues" evidence="7">
    <location>
        <begin position="247"/>
        <end position="267"/>
    </location>
</feature>
<evidence type="ECO:0000256" key="1">
    <source>
        <dbReference type="ARBA" id="ARBA00004123"/>
    </source>
</evidence>
<dbReference type="PROSITE" id="PS51818">
    <property type="entry name" value="HOMEO_PROSPERO"/>
    <property type="match status" value="1"/>
</dbReference>
<dbReference type="GO" id="GO:0005634">
    <property type="term" value="C:nucleus"/>
    <property type="evidence" value="ECO:0007669"/>
    <property type="project" value="UniProtKB-SubCell"/>
</dbReference>
<dbReference type="Pfam" id="PF05044">
    <property type="entry name" value="HPD"/>
    <property type="match status" value="1"/>
</dbReference>
<evidence type="ECO:0000259" key="9">
    <source>
        <dbReference type="PROSITE" id="PS51818"/>
    </source>
</evidence>
<dbReference type="Ensembl" id="ENSKMAT00000005530.1">
    <property type="protein sequence ID" value="ENSKMAP00000005433.1"/>
    <property type="gene ID" value="ENSKMAG00000004132.1"/>
</dbReference>
<sequence>MMDSPTDLFDDSSPQMHTFAPILSSADLPAPAFRPPGFPLIHHLLQPGGGPRRIGGMLAANLNAHKHAEDRGADEGEGAPVGQVQQEMEGAEEVGVTGREDNLLAAKKRHGNAELIAEWRHDVLKVKRMKLECRQRDKEAGEGGKRREGRRREREELKEQLEEARERLQALQEKVWRAFGEKHMAEKDETKRKRHIGNSDEGEGDEGLMEEEDIIGGMYDEEDIDGGEIEKETFSLFSDSPFNNFHKQKEEQHEDRKGRMERGREGHLGGVMEGSGLWLDCGGPLRGDWDGGIEDEGEEGGQKFAQALKLELGSAVARVIDRVLRLYTEMTDAAPSSPPAAVSFLPSDPGHDGGKERGRWTGLLTRRRVEETLKEKVDAEREKQIQNGGSLPPGPPRLPEPSDLAAPLAAHRSPDTRKAYPLLGPPLPANLNPSHPNLPLHHPSLPRPAPLPHPPLLPAVSQPKDHSSSSFHPSSSSSSSSSSFPAPPPPPPPPLPLPLLHYSMQQLFSRSLHHPQLSHLAPSRKDYLSSDPFLEFSSHPSFPPLPLLGHLDPSLTRHGGRDRERGVRGDGGMRGGGGIDGGDLYLTAGGISFSFLFFFFSMLGGITEGVCGFVLMCVVFFFLDWHHVYTQEGLSPCHLKKAKLMFFYTRYPSSNTLKTYFPDVKVSVSHHNAEDICPNCKILLT</sequence>
<feature type="compositionally biased region" description="Basic and acidic residues" evidence="7">
    <location>
        <begin position="559"/>
        <end position="568"/>
    </location>
</feature>
<keyword evidence="2" id="KW-0805">Transcription regulation</keyword>
<evidence type="ECO:0000256" key="8">
    <source>
        <dbReference type="SAM" id="Phobius"/>
    </source>
</evidence>
<comment type="subcellular location">
    <subcellularLocation>
        <location evidence="1">Nucleus</location>
    </subcellularLocation>
</comment>
<feature type="region of interest" description="Disordered" evidence="7">
    <location>
        <begin position="135"/>
        <end position="154"/>
    </location>
</feature>
<evidence type="ECO:0000256" key="3">
    <source>
        <dbReference type="ARBA" id="ARBA00023125"/>
    </source>
</evidence>
<dbReference type="GO" id="GO:0007399">
    <property type="term" value="P:nervous system development"/>
    <property type="evidence" value="ECO:0007669"/>
    <property type="project" value="UniProtKB-ARBA"/>
</dbReference>
<dbReference type="PANTHER" id="PTHR12198:SF11">
    <property type="entry name" value="PROSPERO HOMEOBOX 3"/>
    <property type="match status" value="1"/>
</dbReference>
<dbReference type="InterPro" id="IPR037131">
    <property type="entry name" value="Homeo_prospero_dom_sf"/>
</dbReference>
<feature type="region of interest" description="Disordered" evidence="7">
    <location>
        <begin position="238"/>
        <end position="271"/>
    </location>
</feature>
<dbReference type="GO" id="GO:0048468">
    <property type="term" value="P:cell development"/>
    <property type="evidence" value="ECO:0007669"/>
    <property type="project" value="UniProtKB-ARBA"/>
</dbReference>
<organism evidence="10 11">
    <name type="scientific">Kryptolebias marmoratus</name>
    <name type="common">Mangrove killifish</name>
    <name type="synonym">Rivulus marmoratus</name>
    <dbReference type="NCBI Taxonomy" id="37003"/>
    <lineage>
        <taxon>Eukaryota</taxon>
        <taxon>Metazoa</taxon>
        <taxon>Chordata</taxon>
        <taxon>Craniata</taxon>
        <taxon>Vertebrata</taxon>
        <taxon>Euteleostomi</taxon>
        <taxon>Actinopterygii</taxon>
        <taxon>Neopterygii</taxon>
        <taxon>Teleostei</taxon>
        <taxon>Neoteleostei</taxon>
        <taxon>Acanthomorphata</taxon>
        <taxon>Ovalentaria</taxon>
        <taxon>Atherinomorphae</taxon>
        <taxon>Cyprinodontiformes</taxon>
        <taxon>Rivulidae</taxon>
        <taxon>Kryptolebias</taxon>
    </lineage>
</organism>
<reference evidence="10" key="2">
    <citation type="submission" date="2025-09" db="UniProtKB">
        <authorList>
            <consortium name="Ensembl"/>
        </authorList>
    </citation>
    <scope>IDENTIFICATION</scope>
</reference>
<dbReference type="PANTHER" id="PTHR12198">
    <property type="entry name" value="HOMEOBOX PROTEIN PROSPERO/PROX-1/CEH-26"/>
    <property type="match status" value="1"/>
</dbReference>
<dbReference type="InterPro" id="IPR009057">
    <property type="entry name" value="Homeodomain-like_sf"/>
</dbReference>
<evidence type="ECO:0000256" key="7">
    <source>
        <dbReference type="SAM" id="MobiDB-lite"/>
    </source>
</evidence>
<evidence type="ECO:0000256" key="2">
    <source>
        <dbReference type="ARBA" id="ARBA00023015"/>
    </source>
</evidence>
<dbReference type="SUPFAM" id="SSF46689">
    <property type="entry name" value="Homeodomain-like"/>
    <property type="match status" value="1"/>
</dbReference>
<dbReference type="GO" id="GO:0000978">
    <property type="term" value="F:RNA polymerase II cis-regulatory region sequence-specific DNA binding"/>
    <property type="evidence" value="ECO:0007669"/>
    <property type="project" value="TreeGrafter"/>
</dbReference>
<keyword evidence="8" id="KW-1133">Transmembrane helix</keyword>
<feature type="region of interest" description="Disordered" evidence="7">
    <location>
        <begin position="333"/>
        <end position="499"/>
    </location>
</feature>
<evidence type="ECO:0000256" key="5">
    <source>
        <dbReference type="ARBA" id="ARBA00023163"/>
    </source>
</evidence>
<feature type="compositionally biased region" description="Basic and acidic residues" evidence="7">
    <location>
        <begin position="349"/>
        <end position="359"/>
    </location>
</feature>